<name>A0AAD7HQW9_9AGAR</name>
<evidence type="ECO:0000256" key="1">
    <source>
        <dbReference type="SAM" id="MobiDB-lite"/>
    </source>
</evidence>
<accession>A0AAD7HQW9</accession>
<evidence type="ECO:0000313" key="2">
    <source>
        <dbReference type="EMBL" id="KAJ7726122.1"/>
    </source>
</evidence>
<dbReference type="EMBL" id="JARKIB010000189">
    <property type="protein sequence ID" value="KAJ7726122.1"/>
    <property type="molecule type" value="Genomic_DNA"/>
</dbReference>
<proteinExistence type="predicted"/>
<dbReference type="Proteomes" id="UP001215598">
    <property type="component" value="Unassembled WGS sequence"/>
</dbReference>
<keyword evidence="3" id="KW-1185">Reference proteome</keyword>
<feature type="compositionally biased region" description="Basic residues" evidence="1">
    <location>
        <begin position="795"/>
        <end position="804"/>
    </location>
</feature>
<feature type="region of interest" description="Disordered" evidence="1">
    <location>
        <begin position="662"/>
        <end position="697"/>
    </location>
</feature>
<feature type="compositionally biased region" description="Basic and acidic residues" evidence="1">
    <location>
        <begin position="775"/>
        <end position="794"/>
    </location>
</feature>
<organism evidence="2 3">
    <name type="scientific">Mycena metata</name>
    <dbReference type="NCBI Taxonomy" id="1033252"/>
    <lineage>
        <taxon>Eukaryota</taxon>
        <taxon>Fungi</taxon>
        <taxon>Dikarya</taxon>
        <taxon>Basidiomycota</taxon>
        <taxon>Agaricomycotina</taxon>
        <taxon>Agaricomycetes</taxon>
        <taxon>Agaricomycetidae</taxon>
        <taxon>Agaricales</taxon>
        <taxon>Marasmiineae</taxon>
        <taxon>Mycenaceae</taxon>
        <taxon>Mycena</taxon>
    </lineage>
</organism>
<reference evidence="2" key="1">
    <citation type="submission" date="2023-03" db="EMBL/GenBank/DDBJ databases">
        <title>Massive genome expansion in bonnet fungi (Mycena s.s.) driven by repeated elements and novel gene families across ecological guilds.</title>
        <authorList>
            <consortium name="Lawrence Berkeley National Laboratory"/>
            <person name="Harder C.B."/>
            <person name="Miyauchi S."/>
            <person name="Viragh M."/>
            <person name="Kuo A."/>
            <person name="Thoen E."/>
            <person name="Andreopoulos B."/>
            <person name="Lu D."/>
            <person name="Skrede I."/>
            <person name="Drula E."/>
            <person name="Henrissat B."/>
            <person name="Morin E."/>
            <person name="Kohler A."/>
            <person name="Barry K."/>
            <person name="LaButti K."/>
            <person name="Morin E."/>
            <person name="Salamov A."/>
            <person name="Lipzen A."/>
            <person name="Mereny Z."/>
            <person name="Hegedus B."/>
            <person name="Baldrian P."/>
            <person name="Stursova M."/>
            <person name="Weitz H."/>
            <person name="Taylor A."/>
            <person name="Grigoriev I.V."/>
            <person name="Nagy L.G."/>
            <person name="Martin F."/>
            <person name="Kauserud H."/>
        </authorList>
    </citation>
    <scope>NUCLEOTIDE SEQUENCE</scope>
    <source>
        <strain evidence="2">CBHHK182m</strain>
    </source>
</reference>
<sequence>MIAVRLNFLQFHLHLWRTSPSTSPLGCGVSNIVAGLQLVNSVAVVVQLHGFQGKLRPRSMDLDPGVWCSSTRLHGPIATNHLGCGPSSIRVEAPRGLEKGTGTGCLNWTAPAEWTQASTGGGCPEIGLGGGRKEKKKKSGISTVRLALDTWVSLALDTWCKIAQHLQNTPTLPRGLPGLGCQTLLERPQHGFRVVEELESDASNEVQHARVQQIGRGKCLFANENYSSRIYGLELQGMQNALTGKAIPRTTETEARMEVGSSESTAAVTRSPGVWMDIVSSCGAGPCTTGKAELCIPPHSGCCNVGCPEELLRTFGSHLDPQGSTDFMPCDGRTWRMERANQGGSLRGLEQGLQLGGTLIRVIRREGEWQWRNLRFYHPSTSCAACAYVPGLWNIESAVETLRPRVCLDLGLVSGSPASPPSSLNSPHSDSGLVPWNERTRTKRMTWGERPQRVAGICVMQKEGALLLSRQYWTVQHSQRRRKHGFYPSTCCAVLGGFGQFSLPYWTGLWVPGISVILARPCLRQKEQSTSTSGERYSPISGSRIADRSCTLHDCRGDTNEAIWGGGEGRAVALRGLSAWGSTTGERDRISAGLAVQDRPTLAEDAVAMEKDICTWGTPSGNAAWWELGPLTRWFLALVGHWGFRGLLSRLVKAMEHSGEYSELQQTTPNAAPSAIEADDSNNHSFESGSDALGTKGCTDPVSAIAGGKMKRITAGFGRTRQRRWGRAGNAGRTRFLLVGYNPRTGHGWAESEGLGERTSPPHEWGGHVSTVSTAEEREERRGGREAVELEPVLRRVRPRRKSNGKFLQMKPQRSTLRN</sequence>
<feature type="region of interest" description="Disordered" evidence="1">
    <location>
        <begin position="750"/>
        <end position="819"/>
    </location>
</feature>
<protein>
    <submittedName>
        <fullName evidence="2">Uncharacterized protein</fullName>
    </submittedName>
</protein>
<evidence type="ECO:0000313" key="3">
    <source>
        <dbReference type="Proteomes" id="UP001215598"/>
    </source>
</evidence>
<gene>
    <name evidence="2" type="ORF">B0H16DRAFT_1780748</name>
</gene>
<comment type="caution">
    <text evidence="2">The sequence shown here is derived from an EMBL/GenBank/DDBJ whole genome shotgun (WGS) entry which is preliminary data.</text>
</comment>
<dbReference type="AlphaFoldDB" id="A0AAD7HQW9"/>